<evidence type="ECO:0000313" key="3">
    <source>
        <dbReference type="Proteomes" id="UP000283634"/>
    </source>
</evidence>
<evidence type="ECO:0000256" key="1">
    <source>
        <dbReference type="SAM" id="SignalP"/>
    </source>
</evidence>
<feature type="chain" id="PRO_5019296534" description="Secreted protein" evidence="1">
    <location>
        <begin position="34"/>
        <end position="99"/>
    </location>
</feature>
<feature type="signal peptide" evidence="1">
    <location>
        <begin position="1"/>
        <end position="33"/>
    </location>
</feature>
<dbReference type="GeneID" id="40333944"/>
<sequence length="99" mass="10533">MIASAGWCGAAVRFASLFLWLQLKGSWDAGGRGAEGEQRAFVWRIFSHAPCSRSRLGSFPGRAPCAVAVSSLGAASVATGEVRVRGFGVPRRVPQPRIF</sequence>
<organism evidence="2 3">
    <name type="scientific">Trypanosoma rangeli</name>
    <dbReference type="NCBI Taxonomy" id="5698"/>
    <lineage>
        <taxon>Eukaryota</taxon>
        <taxon>Discoba</taxon>
        <taxon>Euglenozoa</taxon>
        <taxon>Kinetoplastea</taxon>
        <taxon>Metakinetoplastina</taxon>
        <taxon>Trypanosomatida</taxon>
        <taxon>Trypanosomatidae</taxon>
        <taxon>Trypanosoma</taxon>
        <taxon>Herpetosoma</taxon>
    </lineage>
</organism>
<comment type="caution">
    <text evidence="2">The sequence shown here is derived from an EMBL/GenBank/DDBJ whole genome shotgun (WGS) entry which is preliminary data.</text>
</comment>
<accession>A0A422MSE3</accession>
<dbReference type="RefSeq" id="XP_029233537.1">
    <property type="nucleotide sequence ID" value="XM_029386663.1"/>
</dbReference>
<dbReference type="AlphaFoldDB" id="A0A422MSE3"/>
<protein>
    <recommendedName>
        <fullName evidence="4">Secreted protein</fullName>
    </recommendedName>
</protein>
<evidence type="ECO:0000313" key="2">
    <source>
        <dbReference type="EMBL" id="RNE96124.1"/>
    </source>
</evidence>
<reference evidence="2 3" key="1">
    <citation type="journal article" date="2018" name="BMC Genomics">
        <title>Genomic comparison of Trypanosoma conorhini and Trypanosoma rangeli to Trypanosoma cruzi strains of high and low virulence.</title>
        <authorList>
            <person name="Bradwell K.R."/>
            <person name="Koparde V.N."/>
            <person name="Matveyev A.V."/>
            <person name="Serrano M.G."/>
            <person name="Alves J.M."/>
            <person name="Parikh H."/>
            <person name="Huang B."/>
            <person name="Lee V."/>
            <person name="Espinosa-Alvarez O."/>
            <person name="Ortiz P.A."/>
            <person name="Costa-Martins A.G."/>
            <person name="Teixeira M.M."/>
            <person name="Buck G.A."/>
        </authorList>
    </citation>
    <scope>NUCLEOTIDE SEQUENCE [LARGE SCALE GENOMIC DNA]</scope>
    <source>
        <strain evidence="2 3">AM80</strain>
    </source>
</reference>
<keyword evidence="1" id="KW-0732">Signal</keyword>
<proteinExistence type="predicted"/>
<gene>
    <name evidence="2" type="ORF">TraAM80_10011</name>
</gene>
<dbReference type="EMBL" id="MKGL01000740">
    <property type="protein sequence ID" value="RNE96124.1"/>
    <property type="molecule type" value="Genomic_DNA"/>
</dbReference>
<evidence type="ECO:0008006" key="4">
    <source>
        <dbReference type="Google" id="ProtNLM"/>
    </source>
</evidence>
<dbReference type="Proteomes" id="UP000283634">
    <property type="component" value="Unassembled WGS sequence"/>
</dbReference>
<name>A0A422MSE3_TRYRA</name>
<keyword evidence="3" id="KW-1185">Reference proteome</keyword>